<dbReference type="AlphaFoldDB" id="A0A8J3VK46"/>
<accession>A0A8J3VK46</accession>
<protein>
    <submittedName>
        <fullName evidence="1">Uncharacterized protein</fullName>
    </submittedName>
</protein>
<evidence type="ECO:0000313" key="2">
    <source>
        <dbReference type="Proteomes" id="UP000612899"/>
    </source>
</evidence>
<organism evidence="1 2">
    <name type="scientific">Rhizocola hellebori</name>
    <dbReference type="NCBI Taxonomy" id="1392758"/>
    <lineage>
        <taxon>Bacteria</taxon>
        <taxon>Bacillati</taxon>
        <taxon>Actinomycetota</taxon>
        <taxon>Actinomycetes</taxon>
        <taxon>Micromonosporales</taxon>
        <taxon>Micromonosporaceae</taxon>
        <taxon>Rhizocola</taxon>
    </lineage>
</organism>
<proteinExistence type="predicted"/>
<gene>
    <name evidence="1" type="ORF">Rhe02_67930</name>
</gene>
<dbReference type="Proteomes" id="UP000612899">
    <property type="component" value="Unassembled WGS sequence"/>
</dbReference>
<comment type="caution">
    <text evidence="1">The sequence shown here is derived from an EMBL/GenBank/DDBJ whole genome shotgun (WGS) entry which is preliminary data.</text>
</comment>
<evidence type="ECO:0000313" key="1">
    <source>
        <dbReference type="EMBL" id="GIH08726.1"/>
    </source>
</evidence>
<sequence length="94" mass="9265">MKIPAHLPPRPSRPAGLAVLRSPKVLVGGVLLLVLATACACGSMDDDDCDSMGTTDSVFAAGSSGVRMAPPAQTQSDALPASGGFGTHLASCGG</sequence>
<dbReference type="RefSeq" id="WP_203912475.1">
    <property type="nucleotide sequence ID" value="NZ_BONY01000054.1"/>
</dbReference>
<name>A0A8J3VK46_9ACTN</name>
<reference evidence="1" key="1">
    <citation type="submission" date="2021-01" db="EMBL/GenBank/DDBJ databases">
        <title>Whole genome shotgun sequence of Rhizocola hellebori NBRC 109834.</title>
        <authorList>
            <person name="Komaki H."/>
            <person name="Tamura T."/>
        </authorList>
    </citation>
    <scope>NUCLEOTIDE SEQUENCE</scope>
    <source>
        <strain evidence="1">NBRC 109834</strain>
    </source>
</reference>
<keyword evidence="2" id="KW-1185">Reference proteome</keyword>
<dbReference type="EMBL" id="BONY01000054">
    <property type="protein sequence ID" value="GIH08726.1"/>
    <property type="molecule type" value="Genomic_DNA"/>
</dbReference>